<evidence type="ECO:0000313" key="2">
    <source>
        <dbReference type="Proteomes" id="UP001642483"/>
    </source>
</evidence>
<dbReference type="Proteomes" id="UP001642483">
    <property type="component" value="Unassembled WGS sequence"/>
</dbReference>
<sequence>MASICFLYNEKKIVQPPVDLTTLTDNHLSTTSIPPLDGKSIKVRYGDLKIRFKTKSVPVLKDCLRPIVRNVGAGYSCMVGVAAHDPPLIFNSLKDA</sequence>
<name>A0ABP0GSB2_CLALP</name>
<protein>
    <submittedName>
        <fullName evidence="1">Uncharacterized protein</fullName>
    </submittedName>
</protein>
<keyword evidence="2" id="KW-1185">Reference proteome</keyword>
<comment type="caution">
    <text evidence="1">The sequence shown here is derived from an EMBL/GenBank/DDBJ whole genome shotgun (WGS) entry which is preliminary data.</text>
</comment>
<proteinExistence type="predicted"/>
<evidence type="ECO:0000313" key="1">
    <source>
        <dbReference type="EMBL" id="CAK8694631.1"/>
    </source>
</evidence>
<organism evidence="1 2">
    <name type="scientific">Clavelina lepadiformis</name>
    <name type="common">Light-bulb sea squirt</name>
    <name type="synonym">Ascidia lepadiformis</name>
    <dbReference type="NCBI Taxonomy" id="159417"/>
    <lineage>
        <taxon>Eukaryota</taxon>
        <taxon>Metazoa</taxon>
        <taxon>Chordata</taxon>
        <taxon>Tunicata</taxon>
        <taxon>Ascidiacea</taxon>
        <taxon>Aplousobranchia</taxon>
        <taxon>Clavelinidae</taxon>
        <taxon>Clavelina</taxon>
    </lineage>
</organism>
<accession>A0ABP0GSB2</accession>
<dbReference type="EMBL" id="CAWYQH010000141">
    <property type="protein sequence ID" value="CAK8694631.1"/>
    <property type="molecule type" value="Genomic_DNA"/>
</dbReference>
<reference evidence="1 2" key="1">
    <citation type="submission" date="2024-02" db="EMBL/GenBank/DDBJ databases">
        <authorList>
            <person name="Daric V."/>
            <person name="Darras S."/>
        </authorList>
    </citation>
    <scope>NUCLEOTIDE SEQUENCE [LARGE SCALE GENOMIC DNA]</scope>
</reference>
<gene>
    <name evidence="1" type="ORF">CVLEPA_LOCUS27986</name>
</gene>